<sequence length="68" mass="7436">MLFPAFLLSVVASSTEIRLNPHLVLALISQSHSLQRLLSFSSSSFPVVVSLASPIFRNLLLFTSGYLT</sequence>
<accession>A0A2M3ZLB4</accession>
<evidence type="ECO:0000313" key="1">
    <source>
        <dbReference type="EMBL" id="MBW29334.1"/>
    </source>
</evidence>
<protein>
    <submittedName>
        <fullName evidence="1">Uncharacterized protein</fullName>
    </submittedName>
</protein>
<dbReference type="AlphaFoldDB" id="A0A2M3ZLB4"/>
<organism evidence="1">
    <name type="scientific">Anopheles braziliensis</name>
    <dbReference type="NCBI Taxonomy" id="58242"/>
    <lineage>
        <taxon>Eukaryota</taxon>
        <taxon>Metazoa</taxon>
        <taxon>Ecdysozoa</taxon>
        <taxon>Arthropoda</taxon>
        <taxon>Hexapoda</taxon>
        <taxon>Insecta</taxon>
        <taxon>Pterygota</taxon>
        <taxon>Neoptera</taxon>
        <taxon>Endopterygota</taxon>
        <taxon>Diptera</taxon>
        <taxon>Nematocera</taxon>
        <taxon>Culicoidea</taxon>
        <taxon>Culicidae</taxon>
        <taxon>Anophelinae</taxon>
        <taxon>Anopheles</taxon>
    </lineage>
</organism>
<name>A0A2M3ZLB4_9DIPT</name>
<dbReference type="EMBL" id="GGFM01008583">
    <property type="protein sequence ID" value="MBW29334.1"/>
    <property type="molecule type" value="Transcribed_RNA"/>
</dbReference>
<proteinExistence type="predicted"/>
<reference evidence="1" key="1">
    <citation type="submission" date="2018-01" db="EMBL/GenBank/DDBJ databases">
        <title>An insight into the sialome of Amazonian anophelines.</title>
        <authorList>
            <person name="Ribeiro J.M."/>
            <person name="Scarpassa V."/>
            <person name="Calvo E."/>
        </authorList>
    </citation>
    <scope>NUCLEOTIDE SEQUENCE</scope>
    <source>
        <tissue evidence="1">Salivary glands</tissue>
    </source>
</reference>